<dbReference type="Proteomes" id="UP000439903">
    <property type="component" value="Unassembled WGS sequence"/>
</dbReference>
<proteinExistence type="predicted"/>
<name>A0A8H4EQW0_GIGMA</name>
<protein>
    <submittedName>
        <fullName evidence="1">Uncharacterized protein</fullName>
    </submittedName>
</protein>
<sequence length="122" mass="14267">MSSETIEYQYALIKLMNCDTYKFDYKTMKVINMRIKLVMEYINGIHDDNILVIIKIKQMCEYLFRTIGKVVKRITIGSLTYITSIIGFDPGEKIELSGILVDWIFMKVLGGFKNIYSMSRKK</sequence>
<reference evidence="1 2" key="1">
    <citation type="journal article" date="2019" name="Environ. Microbiol.">
        <title>At the nexus of three kingdoms: the genome of the mycorrhizal fungus Gigaspora margarita provides insights into plant, endobacterial and fungal interactions.</title>
        <authorList>
            <person name="Venice F."/>
            <person name="Ghignone S."/>
            <person name="Salvioli di Fossalunga A."/>
            <person name="Amselem J."/>
            <person name="Novero M."/>
            <person name="Xianan X."/>
            <person name="Sedzielewska Toro K."/>
            <person name="Morin E."/>
            <person name="Lipzen A."/>
            <person name="Grigoriev I.V."/>
            <person name="Henrissat B."/>
            <person name="Martin F.M."/>
            <person name="Bonfante P."/>
        </authorList>
    </citation>
    <scope>NUCLEOTIDE SEQUENCE [LARGE SCALE GENOMIC DNA]</scope>
    <source>
        <strain evidence="1 2">BEG34</strain>
    </source>
</reference>
<gene>
    <name evidence="1" type="ORF">F8M41_008045</name>
</gene>
<dbReference type="EMBL" id="WTPW01000184">
    <property type="protein sequence ID" value="KAF0538223.1"/>
    <property type="molecule type" value="Genomic_DNA"/>
</dbReference>
<evidence type="ECO:0000313" key="1">
    <source>
        <dbReference type="EMBL" id="KAF0538223.1"/>
    </source>
</evidence>
<dbReference type="AlphaFoldDB" id="A0A8H4EQW0"/>
<comment type="caution">
    <text evidence="1">The sequence shown here is derived from an EMBL/GenBank/DDBJ whole genome shotgun (WGS) entry which is preliminary data.</text>
</comment>
<keyword evidence="2" id="KW-1185">Reference proteome</keyword>
<accession>A0A8H4EQW0</accession>
<evidence type="ECO:0000313" key="2">
    <source>
        <dbReference type="Proteomes" id="UP000439903"/>
    </source>
</evidence>
<organism evidence="1 2">
    <name type="scientific">Gigaspora margarita</name>
    <dbReference type="NCBI Taxonomy" id="4874"/>
    <lineage>
        <taxon>Eukaryota</taxon>
        <taxon>Fungi</taxon>
        <taxon>Fungi incertae sedis</taxon>
        <taxon>Mucoromycota</taxon>
        <taxon>Glomeromycotina</taxon>
        <taxon>Glomeromycetes</taxon>
        <taxon>Diversisporales</taxon>
        <taxon>Gigasporaceae</taxon>
        <taxon>Gigaspora</taxon>
    </lineage>
</organism>